<evidence type="ECO:0000256" key="10">
    <source>
        <dbReference type="HAMAP-Rule" id="MF_00685"/>
    </source>
</evidence>
<keyword evidence="7 10" id="KW-0808">Transferase</keyword>
<proteinExistence type="inferred from homology"/>
<dbReference type="SUPFAM" id="SSF51011">
    <property type="entry name" value="Glycosyl hydrolase domain"/>
    <property type="match status" value="1"/>
</dbReference>
<dbReference type="KEGG" id="eaj:Q3M24_17880"/>
<dbReference type="InterPro" id="IPR006048">
    <property type="entry name" value="A-amylase/branching_C"/>
</dbReference>
<dbReference type="FunFam" id="3.20.20.80:FF:000003">
    <property type="entry name" value="1,4-alpha-glucan branching enzyme GlgB"/>
    <property type="match status" value="1"/>
</dbReference>
<dbReference type="InterPro" id="IPR014756">
    <property type="entry name" value="Ig_E-set"/>
</dbReference>
<dbReference type="Pfam" id="PF00128">
    <property type="entry name" value="Alpha-amylase"/>
    <property type="match status" value="1"/>
</dbReference>
<evidence type="ECO:0000256" key="8">
    <source>
        <dbReference type="ARBA" id="ARBA00023056"/>
    </source>
</evidence>
<feature type="active site" description="Nucleophile" evidence="10 11">
    <location>
        <position position="322"/>
    </location>
</feature>
<dbReference type="InterPro" id="IPR006407">
    <property type="entry name" value="GlgB"/>
</dbReference>
<feature type="domain" description="Glycosyl hydrolase family 13 catalytic" evidence="12">
    <location>
        <begin position="161"/>
        <end position="510"/>
    </location>
</feature>
<dbReference type="Gene3D" id="2.60.40.1180">
    <property type="entry name" value="Golgi alpha-mannosidase II"/>
    <property type="match status" value="1"/>
</dbReference>
<evidence type="ECO:0000256" key="1">
    <source>
        <dbReference type="ARBA" id="ARBA00000826"/>
    </source>
</evidence>
<dbReference type="InterPro" id="IPR017853">
    <property type="entry name" value="GH"/>
</dbReference>
<dbReference type="InterPro" id="IPR006047">
    <property type="entry name" value="GH13_cat_dom"/>
</dbReference>
<dbReference type="SUPFAM" id="SSF51445">
    <property type="entry name" value="(Trans)glycosidases"/>
    <property type="match status" value="1"/>
</dbReference>
<feature type="active site" description="Proton donor" evidence="10 11">
    <location>
        <position position="375"/>
    </location>
</feature>
<protein>
    <recommendedName>
        <fullName evidence="10">1,4-alpha-glucan branching enzyme GlgB</fullName>
        <ecNumber evidence="10">2.4.1.18</ecNumber>
    </recommendedName>
    <alternativeName>
        <fullName evidence="10">1,4-alpha-D-glucan:1,4-alpha-D-glucan 6-glucosyl-transferase</fullName>
    </alternativeName>
    <alternativeName>
        <fullName evidence="10">Alpha-(1-&gt;4)-glucan branching enzyme</fullName>
    </alternativeName>
    <alternativeName>
        <fullName evidence="10">Glycogen branching enzyme</fullName>
        <shortName evidence="10">BE</shortName>
    </alternativeName>
</protein>
<evidence type="ECO:0000256" key="3">
    <source>
        <dbReference type="ARBA" id="ARBA00004964"/>
    </source>
</evidence>
<reference evidence="13" key="1">
    <citation type="journal article" date="2024" name="Syst. Appl. Microbiol.">
        <title>First single-strain enrichments of Electrothrix cable bacteria, description of E. aestuarii sp. nov. and E. rattekaaiensis sp. nov., and proposal of a cable bacteria taxonomy following the rules of the SeqCode.</title>
        <authorList>
            <person name="Plum-Jensen L.E."/>
            <person name="Schramm A."/>
            <person name="Marshall I.P.G."/>
        </authorList>
    </citation>
    <scope>NUCLEOTIDE SEQUENCE</scope>
    <source>
        <strain evidence="13">Rat1</strain>
    </source>
</reference>
<dbReference type="GO" id="GO:0003844">
    <property type="term" value="F:1,4-alpha-glucan branching enzyme activity"/>
    <property type="evidence" value="ECO:0007669"/>
    <property type="project" value="UniProtKB-UniRule"/>
</dbReference>
<dbReference type="GO" id="GO:0005978">
    <property type="term" value="P:glycogen biosynthetic process"/>
    <property type="evidence" value="ECO:0007669"/>
    <property type="project" value="UniProtKB-UniRule"/>
</dbReference>
<keyword evidence="9 10" id="KW-0119">Carbohydrate metabolism</keyword>
<comment type="subunit">
    <text evidence="10">Monomer.</text>
</comment>
<accession>A0AAU8LSY1</accession>
<dbReference type="NCBIfam" id="NF003811">
    <property type="entry name" value="PRK05402.1"/>
    <property type="match status" value="1"/>
</dbReference>
<dbReference type="EMBL" id="CP159373">
    <property type="protein sequence ID" value="XCN72159.1"/>
    <property type="molecule type" value="Genomic_DNA"/>
</dbReference>
<comment type="function">
    <text evidence="2 10">Catalyzes the formation of the alpha-1,6-glucosidic linkages in glycogen by scission of a 1,4-alpha-linked oligosaccharide from growing alpha-1,4-glucan chains and the subsequent attachment of the oligosaccharide to the alpha-1,6 position.</text>
</comment>
<comment type="pathway">
    <text evidence="3 10">Glycan biosynthesis; glycogen biosynthesis.</text>
</comment>
<dbReference type="SMART" id="SM00642">
    <property type="entry name" value="Aamy"/>
    <property type="match status" value="1"/>
</dbReference>
<dbReference type="HAMAP" id="MF_00685">
    <property type="entry name" value="GlgB"/>
    <property type="match status" value="1"/>
</dbReference>
<evidence type="ECO:0000256" key="6">
    <source>
        <dbReference type="ARBA" id="ARBA00022676"/>
    </source>
</evidence>
<evidence type="ECO:0000313" key="13">
    <source>
        <dbReference type="EMBL" id="XCN72159.1"/>
    </source>
</evidence>
<dbReference type="GO" id="GO:0004553">
    <property type="term" value="F:hydrolase activity, hydrolyzing O-glycosyl compounds"/>
    <property type="evidence" value="ECO:0007669"/>
    <property type="project" value="InterPro"/>
</dbReference>
<keyword evidence="6 10" id="KW-0328">Glycosyltransferase</keyword>
<dbReference type="NCBIfam" id="NF008967">
    <property type="entry name" value="PRK12313.1"/>
    <property type="match status" value="1"/>
</dbReference>
<dbReference type="Gene3D" id="2.60.40.10">
    <property type="entry name" value="Immunoglobulins"/>
    <property type="match status" value="1"/>
</dbReference>
<dbReference type="SUPFAM" id="SSF81296">
    <property type="entry name" value="E set domains"/>
    <property type="match status" value="1"/>
</dbReference>
<evidence type="ECO:0000256" key="2">
    <source>
        <dbReference type="ARBA" id="ARBA00002953"/>
    </source>
</evidence>
<dbReference type="GO" id="GO:0043169">
    <property type="term" value="F:cation binding"/>
    <property type="evidence" value="ECO:0007669"/>
    <property type="project" value="InterPro"/>
</dbReference>
<evidence type="ECO:0000256" key="11">
    <source>
        <dbReference type="PIRSR" id="PIRSR000463-1"/>
    </source>
</evidence>
<keyword evidence="5 10" id="KW-0321">Glycogen metabolism</keyword>
<comment type="catalytic activity">
    <reaction evidence="1 10">
        <text>Transfers a segment of a (1-&gt;4)-alpha-D-glucan chain to a primary hydroxy group in a similar glucan chain.</text>
        <dbReference type="EC" id="2.4.1.18"/>
    </reaction>
</comment>
<dbReference type="Pfam" id="PF02806">
    <property type="entry name" value="Alpha-amylase_C"/>
    <property type="match status" value="1"/>
</dbReference>
<dbReference type="PIRSF" id="PIRSF000463">
    <property type="entry name" value="GlgB"/>
    <property type="match status" value="1"/>
</dbReference>
<dbReference type="GO" id="GO:0005829">
    <property type="term" value="C:cytosol"/>
    <property type="evidence" value="ECO:0007669"/>
    <property type="project" value="TreeGrafter"/>
</dbReference>
<dbReference type="InterPro" id="IPR013780">
    <property type="entry name" value="Glyco_hydro_b"/>
</dbReference>
<gene>
    <name evidence="10 13" type="primary">glgB</name>
    <name evidence="13" type="ORF">Q3M24_17880</name>
</gene>
<evidence type="ECO:0000256" key="9">
    <source>
        <dbReference type="ARBA" id="ARBA00023277"/>
    </source>
</evidence>
<sequence length="641" mass="73707">MKPNHSQGIAAPASWLGDLDKYLFGEGTHERAYEKLGAHLVTFDNQEGTVFSVWAPNAQKVSVIGDFNEWDGDANPMQASNSGIWTIFIPGVTEHTVYKYRITTKHNEQFDKSDPYGFAMEFRPATGSIVTNLDNYQWQDGDWVDNRAKRQPLDGPISIYEVHAGSWRMEPDKEWGQRYLTYRELADQLIPYVLEMGYTHIELLPIAEHPFDGSWGYQVIGFFAPTSRFGTPQDFMYFIDQCHQHNIGVILDWVPAHFPKDGAGLNYFDGTHLYAHEDPRQGEHQDWGTMIFNYGRNEVRSFLISNALFWIDKYHIDGLRVDAVASMLYLDYSREEGQWIPNEHGGRENLAAISFLQKTNEVVHGIYPGVLTVAEESTSWPMVSRPTWLGGLGFSLKWNMGWMHDTLSYMAHDSIHRRFHHNEMTFGMLYAFQENFTLPISHDEVVHGKGSLINKMSGDEWQKFASLRTYLGFMWSYSGKKLLFMGCEFGQWQEWNNEKGLEWNALTANTHQGVQRYVADLNKVYRSEPALYENDYEWSGFSWINANDSDNSVFSFIRKAKKTDDFLVVICNFTPVIREEYRIGVPKGGQYREIINSDLAVYQGSGVCNNELRTISEQSYGMDHSLMLTLPPLATLILKPE</sequence>
<dbReference type="PANTHER" id="PTHR43651">
    <property type="entry name" value="1,4-ALPHA-GLUCAN-BRANCHING ENZYME"/>
    <property type="match status" value="1"/>
</dbReference>
<dbReference type="FunFam" id="2.60.40.10:FF:000169">
    <property type="entry name" value="1,4-alpha-glucan branching enzyme GlgB"/>
    <property type="match status" value="1"/>
</dbReference>
<dbReference type="NCBIfam" id="TIGR01515">
    <property type="entry name" value="branching_enzym"/>
    <property type="match status" value="1"/>
</dbReference>
<dbReference type="InterPro" id="IPR004193">
    <property type="entry name" value="Glyco_hydro_13_N"/>
</dbReference>
<dbReference type="CDD" id="cd11322">
    <property type="entry name" value="AmyAc_Glg_BE"/>
    <property type="match status" value="1"/>
</dbReference>
<dbReference type="InterPro" id="IPR044143">
    <property type="entry name" value="GlgB_N_E_set_prok"/>
</dbReference>
<keyword evidence="8 10" id="KW-0320">Glycogen biosynthesis</keyword>
<evidence type="ECO:0000256" key="4">
    <source>
        <dbReference type="ARBA" id="ARBA00009000"/>
    </source>
</evidence>
<dbReference type="InterPro" id="IPR013783">
    <property type="entry name" value="Ig-like_fold"/>
</dbReference>
<dbReference type="AlphaFoldDB" id="A0AAU8LSY1"/>
<evidence type="ECO:0000256" key="5">
    <source>
        <dbReference type="ARBA" id="ARBA00022600"/>
    </source>
</evidence>
<evidence type="ECO:0000259" key="12">
    <source>
        <dbReference type="SMART" id="SM00642"/>
    </source>
</evidence>
<dbReference type="FunFam" id="2.60.40.1180:FF:000002">
    <property type="entry name" value="1,4-alpha-glucan branching enzyme GlgB"/>
    <property type="match status" value="1"/>
</dbReference>
<evidence type="ECO:0000256" key="7">
    <source>
        <dbReference type="ARBA" id="ARBA00022679"/>
    </source>
</evidence>
<dbReference type="Gene3D" id="3.20.20.80">
    <property type="entry name" value="Glycosidases"/>
    <property type="match status" value="1"/>
</dbReference>
<dbReference type="Pfam" id="PF02922">
    <property type="entry name" value="CBM_48"/>
    <property type="match status" value="1"/>
</dbReference>
<dbReference type="PANTHER" id="PTHR43651:SF3">
    <property type="entry name" value="1,4-ALPHA-GLUCAN-BRANCHING ENZYME"/>
    <property type="match status" value="1"/>
</dbReference>
<comment type="similarity">
    <text evidence="4 10">Belongs to the glycosyl hydrolase 13 family. GlgB subfamily.</text>
</comment>
<reference evidence="13" key="2">
    <citation type="submission" date="2024-06" db="EMBL/GenBank/DDBJ databases">
        <authorList>
            <person name="Plum-Jensen L.E."/>
            <person name="Schramm A."/>
            <person name="Marshall I.P.G."/>
        </authorList>
    </citation>
    <scope>NUCLEOTIDE SEQUENCE</scope>
    <source>
        <strain evidence="13">Rat1</strain>
    </source>
</reference>
<organism evidence="13">
    <name type="scientific">Candidatus Electrothrix aestuarii</name>
    <dbReference type="NCBI Taxonomy" id="3062594"/>
    <lineage>
        <taxon>Bacteria</taxon>
        <taxon>Pseudomonadati</taxon>
        <taxon>Thermodesulfobacteriota</taxon>
        <taxon>Desulfobulbia</taxon>
        <taxon>Desulfobulbales</taxon>
        <taxon>Desulfobulbaceae</taxon>
        <taxon>Candidatus Electrothrix</taxon>
    </lineage>
</organism>
<dbReference type="CDD" id="cd02855">
    <property type="entry name" value="E_set_GBE_prok_N"/>
    <property type="match status" value="1"/>
</dbReference>
<dbReference type="EC" id="2.4.1.18" evidence="10"/>
<name>A0AAU8LSY1_9BACT</name>
<dbReference type="InterPro" id="IPR037439">
    <property type="entry name" value="Branching_enzy"/>
</dbReference>